<comment type="caution">
    <text evidence="4">The sequence shown here is derived from an EMBL/GenBank/DDBJ whole genome shotgun (WGS) entry which is preliminary data.</text>
</comment>
<evidence type="ECO:0000256" key="2">
    <source>
        <dbReference type="ARBA" id="ARBA00022837"/>
    </source>
</evidence>
<dbReference type="InterPro" id="IPR035892">
    <property type="entry name" value="C2_domain_sf"/>
</dbReference>
<dbReference type="Proteomes" id="UP000702964">
    <property type="component" value="Unassembled WGS sequence"/>
</dbReference>
<organism evidence="4 5">
    <name type="scientific">Phytophthora kernoviae 00238/432</name>
    <dbReference type="NCBI Taxonomy" id="1284355"/>
    <lineage>
        <taxon>Eukaryota</taxon>
        <taxon>Sar</taxon>
        <taxon>Stramenopiles</taxon>
        <taxon>Oomycota</taxon>
        <taxon>Peronosporomycetes</taxon>
        <taxon>Peronosporales</taxon>
        <taxon>Peronosporaceae</taxon>
        <taxon>Phytophthora</taxon>
    </lineage>
</organism>
<dbReference type="SMART" id="SM00239">
    <property type="entry name" value="C2"/>
    <property type="match status" value="1"/>
</dbReference>
<reference evidence="4" key="1">
    <citation type="journal article" date="2015" name="Genom Data">
        <title>Draft genome sequences of Phytophthora kernoviae and Phytophthora ramorum lineage EU2 from Scotland.</title>
        <authorList>
            <person name="Sambles C."/>
            <person name="Schlenzig A."/>
            <person name="O'Neill P."/>
            <person name="Grant M."/>
            <person name="Studholme D.J."/>
        </authorList>
    </citation>
    <scope>NUCLEOTIDE SEQUENCE</scope>
    <source>
        <strain evidence="4">00238/432</strain>
    </source>
</reference>
<evidence type="ECO:0000313" key="4">
    <source>
        <dbReference type="EMBL" id="KAF4322033.1"/>
    </source>
</evidence>
<dbReference type="PRINTS" id="PR00360">
    <property type="entry name" value="C2DOMAIN"/>
</dbReference>
<dbReference type="PROSITE" id="PS50004">
    <property type="entry name" value="C2"/>
    <property type="match status" value="1"/>
</dbReference>
<feature type="domain" description="C2" evidence="3">
    <location>
        <begin position="1"/>
        <end position="103"/>
    </location>
</feature>
<dbReference type="EMBL" id="AOFI03000085">
    <property type="protein sequence ID" value="KAF4322033.1"/>
    <property type="molecule type" value="Genomic_DNA"/>
</dbReference>
<name>A0A8J4SH82_9STRA</name>
<dbReference type="PANTHER" id="PTHR45911:SF7">
    <property type="entry name" value="C2 DOMAIN-CONTAINING PROTEIN"/>
    <property type="match status" value="1"/>
</dbReference>
<protein>
    <recommendedName>
        <fullName evidence="3">C2 domain-containing protein</fullName>
    </recommendedName>
</protein>
<keyword evidence="2" id="KW-0106">Calcium</keyword>
<dbReference type="PANTHER" id="PTHR45911">
    <property type="entry name" value="C2 DOMAIN-CONTAINING PROTEIN"/>
    <property type="match status" value="1"/>
</dbReference>
<dbReference type="Gene3D" id="2.60.40.150">
    <property type="entry name" value="C2 domain"/>
    <property type="match status" value="1"/>
</dbReference>
<dbReference type="AlphaFoldDB" id="A0A8J4SH82"/>
<evidence type="ECO:0000313" key="5">
    <source>
        <dbReference type="Proteomes" id="UP000702964"/>
    </source>
</evidence>
<gene>
    <name evidence="4" type="ORF">G195_003093</name>
</gene>
<evidence type="ECO:0000256" key="1">
    <source>
        <dbReference type="ARBA" id="ARBA00022723"/>
    </source>
</evidence>
<reference evidence="4" key="2">
    <citation type="submission" date="2020-02" db="EMBL/GenBank/DDBJ databases">
        <authorList>
            <person name="Studholme D.J."/>
        </authorList>
    </citation>
    <scope>NUCLEOTIDE SEQUENCE</scope>
    <source>
        <strain evidence="4">00238/432</strain>
    </source>
</reference>
<dbReference type="GO" id="GO:0046872">
    <property type="term" value="F:metal ion binding"/>
    <property type="evidence" value="ECO:0007669"/>
    <property type="project" value="UniProtKB-KW"/>
</dbReference>
<evidence type="ECO:0000259" key="3">
    <source>
        <dbReference type="PROSITE" id="PS50004"/>
    </source>
</evidence>
<sequence length="255" mass="27988">MYAVHVTLVKAADLPSADFNGKSDPYVVFQLGTTTHKSSIIPTNLNPEWDPEETFAFITDDPKSAVLDVQVFDHDRISKDDKIGFCNVPLAQFLDQPETEVRMHELEAPAAFKKQKRKSSIMLEINDISMDDDTPKFDELFDADTSSPTDIYSHTNMWGTHNETSETDDEQETLERLTAQSTLLLVACVVLMEEVGAAKCLTVRVALKAVDSATCTEAAGDVSEKVAGLAPRKVVSVSHMVVVTAVKCPDARVVP</sequence>
<dbReference type="Pfam" id="PF00168">
    <property type="entry name" value="C2"/>
    <property type="match status" value="1"/>
</dbReference>
<dbReference type="SUPFAM" id="SSF49562">
    <property type="entry name" value="C2 domain (Calcium/lipid-binding domain, CaLB)"/>
    <property type="match status" value="1"/>
</dbReference>
<proteinExistence type="predicted"/>
<keyword evidence="1" id="KW-0479">Metal-binding</keyword>
<dbReference type="InterPro" id="IPR000008">
    <property type="entry name" value="C2_dom"/>
</dbReference>
<accession>A0A8J4SH82</accession>
<dbReference type="CDD" id="cd00030">
    <property type="entry name" value="C2"/>
    <property type="match status" value="1"/>
</dbReference>